<protein>
    <recommendedName>
        <fullName evidence="4">SH2 domain-containing protein</fullName>
    </recommendedName>
</protein>
<dbReference type="Gene3D" id="3.30.505.10">
    <property type="entry name" value="SH2 domain"/>
    <property type="match status" value="1"/>
</dbReference>
<gene>
    <name evidence="5" type="ORF">DERF_009950</name>
</gene>
<evidence type="ECO:0000313" key="5">
    <source>
        <dbReference type="EMBL" id="KAH9511492.1"/>
    </source>
</evidence>
<reference evidence="5" key="2">
    <citation type="journal article" date="2022" name="Res Sq">
        <title>Comparative Genomics Reveals Insights into the Divergent Evolution of Astigmatic Mites and Household Pest Adaptations.</title>
        <authorList>
            <person name="Xiong Q."/>
            <person name="Wan A.T.-Y."/>
            <person name="Liu X.-Y."/>
            <person name="Fung C.S.-H."/>
            <person name="Xiao X."/>
            <person name="Malainual N."/>
            <person name="Hou J."/>
            <person name="Wang L."/>
            <person name="Wang M."/>
            <person name="Yang K."/>
            <person name="Cui Y."/>
            <person name="Leung E."/>
            <person name="Nong W."/>
            <person name="Shin S.-K."/>
            <person name="Au S."/>
            <person name="Jeong K.Y."/>
            <person name="Chew F.T."/>
            <person name="Hui J."/>
            <person name="Leung T.F."/>
            <person name="Tungtrongchitr A."/>
            <person name="Zhong N."/>
            <person name="Liu Z."/>
            <person name="Tsui S."/>
        </authorList>
    </citation>
    <scope>NUCLEOTIDE SEQUENCE</scope>
    <source>
        <strain evidence="5">Derf</strain>
        <tissue evidence="5">Whole organism</tissue>
    </source>
</reference>
<dbReference type="Pfam" id="PF00017">
    <property type="entry name" value="SH2"/>
    <property type="match status" value="1"/>
</dbReference>
<feature type="compositionally biased region" description="Low complexity" evidence="3">
    <location>
        <begin position="253"/>
        <end position="263"/>
    </location>
</feature>
<dbReference type="InterPro" id="IPR036860">
    <property type="entry name" value="SH2_dom_sf"/>
</dbReference>
<feature type="compositionally biased region" description="Low complexity" evidence="3">
    <location>
        <begin position="271"/>
        <end position="284"/>
    </location>
</feature>
<evidence type="ECO:0000256" key="1">
    <source>
        <dbReference type="ARBA" id="ARBA00022999"/>
    </source>
</evidence>
<evidence type="ECO:0000256" key="3">
    <source>
        <dbReference type="SAM" id="MobiDB-lite"/>
    </source>
</evidence>
<dbReference type="Proteomes" id="UP000790347">
    <property type="component" value="Unassembled WGS sequence"/>
</dbReference>
<feature type="compositionally biased region" description="Polar residues" evidence="3">
    <location>
        <begin position="193"/>
        <end position="206"/>
    </location>
</feature>
<feature type="region of interest" description="Disordered" evidence="3">
    <location>
        <begin position="234"/>
        <end position="284"/>
    </location>
</feature>
<sequence length="545" mass="61669">MPSPLNTPTSDQESKSIFDSIENLSQLKTTTTTTTMGIDPKIIIRNADNNNGDNSVKTNDDDINENINVDGSVKQFIINNIMDDDDDESKKNFLTKMPTSSNDDENKHSLKPSVNTLDVDDDYGGDGGVITMTKSKNTMINHSKQISSTNNQQNHQQEQNGSTMSLESTTTSLSNSTTCSSSTNLTCSSESNHNNTQTDNENDDINSWRNNSIKYRRARLNLNLVPLKNLSLPQISPTPTTLDQTFPTAHRNGSSCSTGGSSSDRNVDDCGPNGRSRSSANGNRSDYFNFSFNSNNHSYQTSCSHHHHHNYSSSSSSLMTGGYFCPTTTAILLQRPPSPKYNPKKFEPIQQRQNNDDINRWCLNFQDYNDNRSSTVSSNNNNVQQQQLRFNYQDAVRIDSNVSLEYQFWYHGSINRKESEKILEKHSIGSYLVRRNRRRNVYTLSLKSIFGYIHFRLFHCNHNNGNYWSLGHFGCPSLQQQGINNNVDDNDHPNQPWTSRSSTSLMLTIRFESIPQLIDHYTIHRLPLNGCEHMALLYPIEVQLL</sequence>
<evidence type="ECO:0000259" key="4">
    <source>
        <dbReference type="PROSITE" id="PS50001"/>
    </source>
</evidence>
<dbReference type="EMBL" id="ASGP02000004">
    <property type="protein sequence ID" value="KAH9511492.1"/>
    <property type="molecule type" value="Genomic_DNA"/>
</dbReference>
<dbReference type="PANTHER" id="PTHR15127:SF32">
    <property type="entry name" value="HEAVYWEIGHT, ISOFORM A"/>
    <property type="match status" value="1"/>
</dbReference>
<name>A0A922L217_DERFA</name>
<dbReference type="InterPro" id="IPR000980">
    <property type="entry name" value="SH2"/>
</dbReference>
<dbReference type="SUPFAM" id="SSF55550">
    <property type="entry name" value="SH2 domain"/>
    <property type="match status" value="1"/>
</dbReference>
<dbReference type="PANTHER" id="PTHR15127">
    <property type="entry name" value="HEAVYWEIGHT, ISOFORM A"/>
    <property type="match status" value="1"/>
</dbReference>
<dbReference type="PROSITE" id="PS50001">
    <property type="entry name" value="SH2"/>
    <property type="match status" value="1"/>
</dbReference>
<dbReference type="SMART" id="SM00252">
    <property type="entry name" value="SH2"/>
    <property type="match status" value="1"/>
</dbReference>
<dbReference type="InterPro" id="IPR051846">
    <property type="entry name" value="SH2_domain_adapters"/>
</dbReference>
<keyword evidence="1 2" id="KW-0727">SH2 domain</keyword>
<reference evidence="5" key="1">
    <citation type="submission" date="2013-05" db="EMBL/GenBank/DDBJ databases">
        <authorList>
            <person name="Yim A.K.Y."/>
            <person name="Chan T.F."/>
            <person name="Ji K.M."/>
            <person name="Liu X.Y."/>
            <person name="Zhou J.W."/>
            <person name="Li R.Q."/>
            <person name="Yang K.Y."/>
            <person name="Li J."/>
            <person name="Li M."/>
            <person name="Law P.T.W."/>
            <person name="Wu Y.L."/>
            <person name="Cai Z.L."/>
            <person name="Qin H."/>
            <person name="Bao Y."/>
            <person name="Leung R.K.K."/>
            <person name="Ng P.K.S."/>
            <person name="Zou J."/>
            <person name="Zhong X.J."/>
            <person name="Ran P.X."/>
            <person name="Zhong N.S."/>
            <person name="Liu Z.G."/>
            <person name="Tsui S.K.W."/>
        </authorList>
    </citation>
    <scope>NUCLEOTIDE SEQUENCE</scope>
    <source>
        <strain evidence="5">Derf</strain>
        <tissue evidence="5">Whole organism</tissue>
    </source>
</reference>
<accession>A0A922L217</accession>
<evidence type="ECO:0000313" key="6">
    <source>
        <dbReference type="Proteomes" id="UP000790347"/>
    </source>
</evidence>
<comment type="caution">
    <text evidence="5">The sequence shown here is derived from an EMBL/GenBank/DDBJ whole genome shotgun (WGS) entry which is preliminary data.</text>
</comment>
<evidence type="ECO:0000256" key="2">
    <source>
        <dbReference type="PROSITE-ProRule" id="PRU00191"/>
    </source>
</evidence>
<feature type="compositionally biased region" description="Low complexity" evidence="3">
    <location>
        <begin position="150"/>
        <end position="192"/>
    </location>
</feature>
<dbReference type="AlphaFoldDB" id="A0A922L217"/>
<feature type="domain" description="SH2" evidence="4">
    <location>
        <begin position="409"/>
        <end position="540"/>
    </location>
</feature>
<feature type="region of interest" description="Disordered" evidence="3">
    <location>
        <begin position="145"/>
        <end position="206"/>
    </location>
</feature>
<keyword evidence="6" id="KW-1185">Reference proteome</keyword>
<dbReference type="PRINTS" id="PR00401">
    <property type="entry name" value="SH2DOMAIN"/>
</dbReference>
<organism evidence="5 6">
    <name type="scientific">Dermatophagoides farinae</name>
    <name type="common">American house dust mite</name>
    <dbReference type="NCBI Taxonomy" id="6954"/>
    <lineage>
        <taxon>Eukaryota</taxon>
        <taxon>Metazoa</taxon>
        <taxon>Ecdysozoa</taxon>
        <taxon>Arthropoda</taxon>
        <taxon>Chelicerata</taxon>
        <taxon>Arachnida</taxon>
        <taxon>Acari</taxon>
        <taxon>Acariformes</taxon>
        <taxon>Sarcoptiformes</taxon>
        <taxon>Astigmata</taxon>
        <taxon>Psoroptidia</taxon>
        <taxon>Analgoidea</taxon>
        <taxon>Pyroglyphidae</taxon>
        <taxon>Dermatophagoidinae</taxon>
        <taxon>Dermatophagoides</taxon>
    </lineage>
</organism>
<proteinExistence type="predicted"/>
<dbReference type="GO" id="GO:0001784">
    <property type="term" value="F:phosphotyrosine residue binding"/>
    <property type="evidence" value="ECO:0007669"/>
    <property type="project" value="TreeGrafter"/>
</dbReference>
<feature type="compositionally biased region" description="Polar residues" evidence="3">
    <location>
        <begin position="234"/>
        <end position="247"/>
    </location>
</feature>
<feature type="region of interest" description="Disordered" evidence="3">
    <location>
        <begin position="84"/>
        <end position="119"/>
    </location>
</feature>